<dbReference type="PANTHER" id="PTHR24006:SF915">
    <property type="entry name" value="UBIQUITIN CARBOXYL-TERMINAL HYDROLASE-RELATED"/>
    <property type="match status" value="1"/>
</dbReference>
<dbReference type="PANTHER" id="PTHR24006">
    <property type="entry name" value="UBIQUITIN CARBOXYL-TERMINAL HYDROLASE"/>
    <property type="match status" value="1"/>
</dbReference>
<gene>
    <name evidence="4" type="ORF">DFA_01794</name>
</gene>
<dbReference type="OMA" id="HDECNAI"/>
<evidence type="ECO:0000256" key="2">
    <source>
        <dbReference type="SAM" id="MobiDB-lite"/>
    </source>
</evidence>
<dbReference type="Gene3D" id="3.90.70.10">
    <property type="entry name" value="Cysteine proteinases"/>
    <property type="match status" value="1"/>
</dbReference>
<comment type="similarity">
    <text evidence="1">Belongs to the peptidase C19 family.</text>
</comment>
<dbReference type="InterPro" id="IPR050164">
    <property type="entry name" value="Peptidase_C19"/>
</dbReference>
<evidence type="ECO:0000313" key="4">
    <source>
        <dbReference type="EMBL" id="EGG21908.1"/>
    </source>
</evidence>
<dbReference type="Pfam" id="PF00443">
    <property type="entry name" value="UCH"/>
    <property type="match status" value="1"/>
</dbReference>
<feature type="compositionally biased region" description="Basic and acidic residues" evidence="2">
    <location>
        <begin position="1"/>
        <end position="11"/>
    </location>
</feature>
<dbReference type="GeneID" id="14873927"/>
<dbReference type="EC" id="3.4.19.12" evidence="1"/>
<dbReference type="KEGG" id="dfa:DFA_01794"/>
<dbReference type="SUPFAM" id="SSF54001">
    <property type="entry name" value="Cysteine proteinases"/>
    <property type="match status" value="1"/>
</dbReference>
<proteinExistence type="inferred from homology"/>
<dbReference type="AlphaFoldDB" id="F4PUU6"/>
<dbReference type="InterPro" id="IPR001394">
    <property type="entry name" value="Peptidase_C19_UCH"/>
</dbReference>
<dbReference type="STRING" id="1054147.F4PUU6"/>
<feature type="compositionally biased region" description="Low complexity" evidence="2">
    <location>
        <begin position="74"/>
        <end position="95"/>
    </location>
</feature>
<dbReference type="GO" id="GO:0006508">
    <property type="term" value="P:proteolysis"/>
    <property type="evidence" value="ECO:0007669"/>
    <property type="project" value="UniProtKB-KW"/>
</dbReference>
<dbReference type="GO" id="GO:0016579">
    <property type="term" value="P:protein deubiquitination"/>
    <property type="evidence" value="ECO:0007669"/>
    <property type="project" value="InterPro"/>
</dbReference>
<dbReference type="PROSITE" id="PS50235">
    <property type="entry name" value="USP_3"/>
    <property type="match status" value="1"/>
</dbReference>
<feature type="region of interest" description="Disordered" evidence="2">
    <location>
        <begin position="1"/>
        <end position="158"/>
    </location>
</feature>
<keyword evidence="1" id="KW-0788">Thiol protease</keyword>
<dbReference type="InterPro" id="IPR028889">
    <property type="entry name" value="USP"/>
</dbReference>
<keyword evidence="5" id="KW-1185">Reference proteome</keyword>
<sequence length="656" mass="74155">MSDGSFVDHFRFQVNDPIDSDGSQNSTPKESSSSSSITSPKSSFTKVSPTFSTTKKSSSSSSSSGYSYFEVKNRSNNLDNNNNLKTTNSSSSSSSLVGNKRKPNDQPVGSFNSTFESKPKSVRQTSQVNLQQSKLSSYSYSSSKPTSPAKQPTSTIRSVSRSINNTINNTITNYFKPSSLASSFSTTSSSSKGKRLSEKGFKNLGNTCFMNSVLQSFFGSNEIVNDLKNKELMKYFIEKENRLYPILMATLLKKQEQKDNSYFGLSSGIDTRSFKERIDDITPKFTGYLQHDAQEFLITLLDILEEELKKEFIDQFKALKQIEKKKQLNNNTITTTTTNGNHQLEELDIVNVTSTNQQEKEIIGKIKKEEKEEEGSSSQEFTAEETEMVTKEISSVCPITKNLKSTITNTIICKSCGDKSVSREIFTDISLNIPHEKGGATNYTQELLELYLKEEVIERKCSKCSNQKSTIQKHFSHLPNILVLHLKRFIQLPKSTEYLKDKTIVFPSLELKIKYIQDQEQDEKEEDKKQQEEIEVDINGIEEEEKEITSTTTTLTTNTNNNNNNKKSQPKKNEFELAKYSLYSTIQHIGSGISSGHYISFLKQNNATWKCYDDSEVSEVAEDDVFEQLMSGGYLYFYRLETKKEDNINGSTVETE</sequence>
<organism evidence="4 5">
    <name type="scientific">Cavenderia fasciculata</name>
    <name type="common">Slime mold</name>
    <name type="synonym">Dictyostelium fasciculatum</name>
    <dbReference type="NCBI Taxonomy" id="261658"/>
    <lineage>
        <taxon>Eukaryota</taxon>
        <taxon>Amoebozoa</taxon>
        <taxon>Evosea</taxon>
        <taxon>Eumycetozoa</taxon>
        <taxon>Dictyostelia</taxon>
        <taxon>Acytosteliales</taxon>
        <taxon>Cavenderiaceae</taxon>
        <taxon>Cavenderia</taxon>
    </lineage>
</organism>
<dbReference type="CDD" id="cd02257">
    <property type="entry name" value="Peptidase_C19"/>
    <property type="match status" value="1"/>
</dbReference>
<accession>F4PUU6</accession>
<feature type="compositionally biased region" description="Low complexity" evidence="2">
    <location>
        <begin position="26"/>
        <end position="64"/>
    </location>
</feature>
<feature type="compositionally biased region" description="Low complexity" evidence="2">
    <location>
        <begin position="130"/>
        <end position="144"/>
    </location>
</feature>
<reference evidence="5" key="1">
    <citation type="journal article" date="2011" name="Genome Res.">
        <title>Phylogeny-wide analysis of social amoeba genomes highlights ancient origins for complex intercellular communication.</title>
        <authorList>
            <person name="Heidel A.J."/>
            <person name="Lawal H.M."/>
            <person name="Felder M."/>
            <person name="Schilde C."/>
            <person name="Helps N.R."/>
            <person name="Tunggal B."/>
            <person name="Rivero F."/>
            <person name="John U."/>
            <person name="Schleicher M."/>
            <person name="Eichinger L."/>
            <person name="Platzer M."/>
            <person name="Noegel A.A."/>
            <person name="Schaap P."/>
            <person name="Gloeckner G."/>
        </authorList>
    </citation>
    <scope>NUCLEOTIDE SEQUENCE [LARGE SCALE GENOMIC DNA]</scope>
    <source>
        <strain evidence="5">SH3</strain>
    </source>
</reference>
<dbReference type="GO" id="GO:0005634">
    <property type="term" value="C:nucleus"/>
    <property type="evidence" value="ECO:0007669"/>
    <property type="project" value="TreeGrafter"/>
</dbReference>
<dbReference type="RefSeq" id="XP_004359759.1">
    <property type="nucleotide sequence ID" value="XM_004359702.1"/>
</dbReference>
<dbReference type="Proteomes" id="UP000007797">
    <property type="component" value="Unassembled WGS sequence"/>
</dbReference>
<feature type="compositionally biased region" description="Low complexity" evidence="2">
    <location>
        <begin position="549"/>
        <end position="565"/>
    </location>
</feature>
<dbReference type="GO" id="GO:0004843">
    <property type="term" value="F:cysteine-type deubiquitinase activity"/>
    <property type="evidence" value="ECO:0007669"/>
    <property type="project" value="UniProtKB-UniRule"/>
</dbReference>
<evidence type="ECO:0000256" key="1">
    <source>
        <dbReference type="RuleBase" id="RU366025"/>
    </source>
</evidence>
<feature type="domain" description="USP" evidence="3">
    <location>
        <begin position="199"/>
        <end position="641"/>
    </location>
</feature>
<feature type="region of interest" description="Disordered" evidence="2">
    <location>
        <begin position="545"/>
        <end position="571"/>
    </location>
</feature>
<dbReference type="OrthoDB" id="21432at2759"/>
<dbReference type="EMBL" id="GL883010">
    <property type="protein sequence ID" value="EGG21908.1"/>
    <property type="molecule type" value="Genomic_DNA"/>
</dbReference>
<feature type="compositionally biased region" description="Polar residues" evidence="2">
    <location>
        <begin position="107"/>
        <end position="129"/>
    </location>
</feature>
<dbReference type="PROSITE" id="PS00973">
    <property type="entry name" value="USP_2"/>
    <property type="match status" value="1"/>
</dbReference>
<keyword evidence="1" id="KW-0645">Protease</keyword>
<protein>
    <recommendedName>
        <fullName evidence="1">Ubiquitin carboxyl-terminal hydrolase</fullName>
        <ecNumber evidence="1">3.4.19.12</ecNumber>
    </recommendedName>
</protein>
<dbReference type="InterPro" id="IPR038765">
    <property type="entry name" value="Papain-like_cys_pep_sf"/>
</dbReference>
<dbReference type="GO" id="GO:0005829">
    <property type="term" value="C:cytosol"/>
    <property type="evidence" value="ECO:0007669"/>
    <property type="project" value="TreeGrafter"/>
</dbReference>
<evidence type="ECO:0000313" key="5">
    <source>
        <dbReference type="Proteomes" id="UP000007797"/>
    </source>
</evidence>
<dbReference type="GO" id="GO:0000082">
    <property type="term" value="P:G1/S transition of mitotic cell cycle"/>
    <property type="evidence" value="ECO:0007669"/>
    <property type="project" value="TreeGrafter"/>
</dbReference>
<keyword evidence="1" id="KW-0833">Ubl conjugation pathway</keyword>
<evidence type="ECO:0000259" key="3">
    <source>
        <dbReference type="PROSITE" id="PS50235"/>
    </source>
</evidence>
<dbReference type="InterPro" id="IPR018200">
    <property type="entry name" value="USP_CS"/>
</dbReference>
<keyword evidence="1" id="KW-0378">Hydrolase</keyword>
<comment type="catalytic activity">
    <reaction evidence="1">
        <text>Thiol-dependent hydrolysis of ester, thioester, amide, peptide and isopeptide bonds formed by the C-terminal Gly of ubiquitin (a 76-residue protein attached to proteins as an intracellular targeting signal).</text>
        <dbReference type="EC" id="3.4.19.12"/>
    </reaction>
</comment>
<name>F4PUU6_CACFS</name>
<dbReference type="PROSITE" id="PS00972">
    <property type="entry name" value="USP_1"/>
    <property type="match status" value="1"/>
</dbReference>
<feature type="compositionally biased region" description="Polar residues" evidence="2">
    <location>
        <begin position="145"/>
        <end position="158"/>
    </location>
</feature>